<reference evidence="1 2" key="2">
    <citation type="submission" date="2018-11" db="EMBL/GenBank/DDBJ databases">
        <authorList>
            <consortium name="Pathogen Informatics"/>
        </authorList>
    </citation>
    <scope>NUCLEOTIDE SEQUENCE [LARGE SCALE GENOMIC DNA]</scope>
    <source>
        <strain evidence="1">Dakar</strain>
        <strain evidence="2">Dakar, Senegal</strain>
    </source>
</reference>
<keyword evidence="2" id="KW-1185">Reference proteome</keyword>
<reference evidence="3" key="1">
    <citation type="submission" date="2016-06" db="UniProtKB">
        <authorList>
            <consortium name="WormBaseParasite"/>
        </authorList>
    </citation>
    <scope>IDENTIFICATION</scope>
</reference>
<name>A0A183KPR0_9TREM</name>
<dbReference type="AlphaFoldDB" id="A0A183KPR0"/>
<sequence>MFLFIYSSIYSGEDSIHEGTTAENAHALNWRDGHLNYGTREVGLSETRISRDYAELGMAGAPSLTGFSGLVEWDFTPDNVPIPRRPIASGTLCDSKLPFGNMFVLNHDCSQINYEHFVKEQQDDKDESFLYPIVRER</sequence>
<dbReference type="EMBL" id="UZAK01039324">
    <property type="protein sequence ID" value="VDP62734.1"/>
    <property type="molecule type" value="Genomic_DNA"/>
</dbReference>
<proteinExistence type="predicted"/>
<gene>
    <name evidence="1" type="ORF">SCUD_LOCUS17043</name>
</gene>
<evidence type="ECO:0000313" key="1">
    <source>
        <dbReference type="EMBL" id="VDP62734.1"/>
    </source>
</evidence>
<dbReference type="Proteomes" id="UP000279833">
    <property type="component" value="Unassembled WGS sequence"/>
</dbReference>
<evidence type="ECO:0000313" key="2">
    <source>
        <dbReference type="Proteomes" id="UP000279833"/>
    </source>
</evidence>
<protein>
    <submittedName>
        <fullName evidence="3">DUF1559 domain-containing protein</fullName>
    </submittedName>
</protein>
<organism evidence="3">
    <name type="scientific">Schistosoma curassoni</name>
    <dbReference type="NCBI Taxonomy" id="6186"/>
    <lineage>
        <taxon>Eukaryota</taxon>
        <taxon>Metazoa</taxon>
        <taxon>Spiralia</taxon>
        <taxon>Lophotrochozoa</taxon>
        <taxon>Platyhelminthes</taxon>
        <taxon>Trematoda</taxon>
        <taxon>Digenea</taxon>
        <taxon>Strigeidida</taxon>
        <taxon>Schistosomatoidea</taxon>
        <taxon>Schistosomatidae</taxon>
        <taxon>Schistosoma</taxon>
    </lineage>
</organism>
<dbReference type="WBParaSite" id="SCUD_0001704501-mRNA-1">
    <property type="protein sequence ID" value="SCUD_0001704501-mRNA-1"/>
    <property type="gene ID" value="SCUD_0001704501"/>
</dbReference>
<evidence type="ECO:0000313" key="3">
    <source>
        <dbReference type="WBParaSite" id="SCUD_0001704501-mRNA-1"/>
    </source>
</evidence>
<accession>A0A183KPR0</accession>
<dbReference type="STRING" id="6186.A0A183KPR0"/>